<dbReference type="AlphaFoldDB" id="A0A8J7G933"/>
<name>A0A8J7G933_9ACTN</name>
<reference evidence="1" key="1">
    <citation type="submission" date="2020-11" db="EMBL/GenBank/DDBJ databases">
        <title>Sequencing the genomes of 1000 actinobacteria strains.</title>
        <authorList>
            <person name="Klenk H.-P."/>
        </authorList>
    </citation>
    <scope>NUCLEOTIDE SEQUENCE</scope>
    <source>
        <strain evidence="1">DSM 45356</strain>
    </source>
</reference>
<gene>
    <name evidence="1" type="ORF">IW245_000093</name>
</gene>
<protein>
    <submittedName>
        <fullName evidence="1">Uncharacterized protein</fullName>
    </submittedName>
</protein>
<evidence type="ECO:0000313" key="1">
    <source>
        <dbReference type="EMBL" id="MBG6133899.1"/>
    </source>
</evidence>
<sequence>MSAHIEATHTYDPVNVRNNLEVLKRLCEEAVGFDNDDQPTWR</sequence>
<organism evidence="1 2">
    <name type="scientific">Longispora fulva</name>
    <dbReference type="NCBI Taxonomy" id="619741"/>
    <lineage>
        <taxon>Bacteria</taxon>
        <taxon>Bacillati</taxon>
        <taxon>Actinomycetota</taxon>
        <taxon>Actinomycetes</taxon>
        <taxon>Micromonosporales</taxon>
        <taxon>Micromonosporaceae</taxon>
        <taxon>Longispora</taxon>
    </lineage>
</organism>
<evidence type="ECO:0000313" key="2">
    <source>
        <dbReference type="Proteomes" id="UP000622552"/>
    </source>
</evidence>
<proteinExistence type="predicted"/>
<accession>A0A8J7G933</accession>
<dbReference type="EMBL" id="JADOUF010000001">
    <property type="protein sequence ID" value="MBG6133899.1"/>
    <property type="molecule type" value="Genomic_DNA"/>
</dbReference>
<comment type="caution">
    <text evidence="1">The sequence shown here is derived from an EMBL/GenBank/DDBJ whole genome shotgun (WGS) entry which is preliminary data.</text>
</comment>
<keyword evidence="2" id="KW-1185">Reference proteome</keyword>
<dbReference type="Proteomes" id="UP000622552">
    <property type="component" value="Unassembled WGS sequence"/>
</dbReference>